<proteinExistence type="predicted"/>
<organism evidence="1">
    <name type="scientific">Siphoviridae sp. ctVJE9</name>
    <dbReference type="NCBI Taxonomy" id="2825530"/>
    <lineage>
        <taxon>Viruses</taxon>
        <taxon>Duplodnaviria</taxon>
        <taxon>Heunggongvirae</taxon>
        <taxon>Uroviricota</taxon>
        <taxon>Caudoviricetes</taxon>
    </lineage>
</organism>
<sequence length="49" mass="5808">MPPLVRQYFAVKRKPEAEDLPFDYFLSPVYLRPLLTGLLYYTLLEYGIP</sequence>
<reference evidence="1" key="1">
    <citation type="journal article" date="2021" name="Proc. Natl. Acad. Sci. U.S.A.">
        <title>A Catalog of Tens of Thousands of Viruses from Human Metagenomes Reveals Hidden Associations with Chronic Diseases.</title>
        <authorList>
            <person name="Tisza M.J."/>
            <person name="Buck C.B."/>
        </authorList>
    </citation>
    <scope>NUCLEOTIDE SEQUENCE</scope>
    <source>
        <strain evidence="1">CtVJE9</strain>
    </source>
</reference>
<protein>
    <submittedName>
        <fullName evidence="1">Uncharacterized protein</fullName>
    </submittedName>
</protein>
<evidence type="ECO:0000313" key="1">
    <source>
        <dbReference type="EMBL" id="DAF85909.1"/>
    </source>
</evidence>
<name>A0A8S5TUM5_9CAUD</name>
<accession>A0A8S5TUM5</accession>
<dbReference type="EMBL" id="BK015932">
    <property type="protein sequence ID" value="DAF85909.1"/>
    <property type="molecule type" value="Genomic_DNA"/>
</dbReference>